<evidence type="ECO:0000259" key="4">
    <source>
        <dbReference type="Pfam" id="PF00561"/>
    </source>
</evidence>
<dbReference type="EMBL" id="AE003849">
    <property type="protein sequence ID" value="AAF85129.1"/>
    <property type="molecule type" value="Genomic_DNA"/>
</dbReference>
<dbReference type="PIR" id="G82572">
    <property type="entry name" value="G82572"/>
</dbReference>
<keyword evidence="2" id="KW-0378">Hydrolase</keyword>
<keyword evidence="3" id="KW-0472">Membrane</keyword>
<evidence type="ECO:0000259" key="5">
    <source>
        <dbReference type="Pfam" id="PF08386"/>
    </source>
</evidence>
<evidence type="ECO:0000256" key="2">
    <source>
        <dbReference type="ARBA" id="ARBA00022801"/>
    </source>
</evidence>
<dbReference type="Gene3D" id="3.40.50.1820">
    <property type="entry name" value="alpha/beta hydrolase"/>
    <property type="match status" value="1"/>
</dbReference>
<sequence length="526" mass="57464">MEHGCTVRREGTRMLKKYWIVLALVVGGVFVYFPTRVAASSFEASSAATLQPVVRSYGRLRFEPCILSARGAGHIRVLCAQLPVLENPALPEGRRITLKIAWLERDSGSHPASDPVFFIAGGPGQSATGVVAAVAPSLNEVRKKRDIFFVDQRGTGGSHPLTCVDAQGRAFQLEAENTTTPEQYIAFVQRCAASLQGRADPRYYTTTEAVTDLDMVRTALSVDKINLIGVSYGTRVAQHYARRYRAHVRTLTMDGVVPNDLVIGSEFATTFENAIALQDAQCRKDPSCAKRFPIDSRQQLRTLMERLRQGSEVEYQDPASGEMRRRRITADTVVSLAFGLSYAPELIALLPLILNEAASGHYAPLMSLSQLVGLGMDDQMNHALQWAVICTEDADRYVASANAGAGGALFGSEVAQMFFTPCKVWPTGIRPPDFMMPLVSDLPALLLSGERDPVTPPHYAQKLLKGLRYGRHIVAPGQGHGTIRVGCVSKLLGQFIDRADATSLDTTCVQHLVNVPVFTSFNGWEP</sequence>
<dbReference type="Pfam" id="PF08386">
    <property type="entry name" value="Abhydrolase_4"/>
    <property type="match status" value="1"/>
</dbReference>
<reference evidence="6 7" key="1">
    <citation type="journal article" date="2000" name="Nature">
        <title>The genome sequence of the plant pathogen Xylella fastidiosa.</title>
        <authorList>
            <person name="Simpson A.J."/>
            <person name="Reinach F.C."/>
            <person name="Arruda P."/>
            <person name="Abreu F.A."/>
            <person name="Acencio M."/>
            <person name="Alvarenga R."/>
            <person name="Alves L.M."/>
            <person name="Araya J.E."/>
            <person name="Baia G.S."/>
            <person name="Baptista C.S."/>
            <person name="Barros M.H."/>
            <person name="Bonaccorsi E.D."/>
            <person name="Bordin S."/>
            <person name="Bove J.M."/>
            <person name="Briones M.R."/>
            <person name="Bueno M.R."/>
            <person name="Camargo A.A."/>
            <person name="Camargo L.E."/>
            <person name="Carraro D.M."/>
            <person name="Carrer H."/>
            <person name="Colauto N.B."/>
            <person name="Colombo C."/>
            <person name="Costa F.F."/>
            <person name="Costa M.C."/>
            <person name="Costa-Neto C.M."/>
            <person name="Coutinho L.L."/>
            <person name="Cristofani M."/>
            <person name="Dias-Neto E."/>
            <person name="Docena C."/>
            <person name="El-Dorry H."/>
            <person name="Facincani A.P."/>
            <person name="Ferreira A.J."/>
            <person name="Ferreira V.C."/>
            <person name="Ferro J.A."/>
            <person name="Fraga J.S."/>
            <person name="Franca S.C."/>
            <person name="Franco M.C."/>
            <person name="Frohme M."/>
            <person name="Furlan L.R."/>
            <person name="Garnier M."/>
            <person name="Goldman G.H."/>
            <person name="Goldman M.H."/>
            <person name="Gomes S.L."/>
            <person name="Gruber A."/>
            <person name="Ho P.L."/>
            <person name="Hoheisel J.D."/>
            <person name="Junqueira M.L."/>
            <person name="Kemper E.L."/>
            <person name="Kitajima J.P."/>
            <person name="Krieger J.E."/>
            <person name="Kuramae E.E."/>
            <person name="Laigret F."/>
            <person name="Lambais M.R."/>
            <person name="Leite L.C."/>
            <person name="Lemos E.G."/>
            <person name="Lemos M.V."/>
            <person name="Lopes S.A."/>
            <person name="Lopes C.R."/>
            <person name="Machado J.A."/>
            <person name="Machado M.A."/>
            <person name="Madeira A.M."/>
            <person name="Madeira H.M."/>
            <person name="Marino C.L."/>
            <person name="Marques M.V."/>
            <person name="Martins E.A."/>
            <person name="Martins E.M."/>
            <person name="Matsukuma A.Y."/>
            <person name="Menck C.F."/>
            <person name="Miracca E.C."/>
            <person name="Miyaki C.Y."/>
            <person name="Monteriro-Vitorello C.B."/>
            <person name="Moon D.H."/>
            <person name="Nagai M.A."/>
            <person name="Nascimento A.L."/>
            <person name="Netto L.E."/>
            <person name="Nhani A.Jr."/>
            <person name="Nobrega F.G."/>
            <person name="Nunes L.R."/>
            <person name="Oliveira M.A."/>
            <person name="de Oliveira M.C."/>
            <person name="de Oliveira R.C."/>
            <person name="Palmieri D.A."/>
            <person name="Paris A."/>
            <person name="Peixoto B.R."/>
            <person name="Pereira G.A."/>
            <person name="Pereira H.A.Jr."/>
            <person name="Pesquero J.B."/>
            <person name="Quaggio R.B."/>
            <person name="Roberto P.G."/>
            <person name="Rodrigues V."/>
            <person name="de M Rosa A.J."/>
            <person name="de Rosa V.E.Jr."/>
            <person name="de Sa R.G."/>
            <person name="Santelli R.V."/>
            <person name="Sawasaki H.E."/>
            <person name="da Silva A.C."/>
            <person name="da Silva A.M."/>
            <person name="da Silva F.R."/>
            <person name="da Silva W.A.Jr."/>
            <person name="da Silveira J.F."/>
            <person name="Silvestri M.L."/>
            <person name="Siqueira W.J."/>
            <person name="de Souza A.A."/>
            <person name="de Souza A.P."/>
            <person name="Terenzi M.F."/>
            <person name="Truffi D."/>
            <person name="Tsai S.M."/>
            <person name="Tsuhako M.H."/>
            <person name="Vallada H."/>
            <person name="Van Sluys M.A."/>
            <person name="Verjovski-Almeida S."/>
            <person name="Vettore A.L."/>
            <person name="Zago M.A."/>
            <person name="Zatz M."/>
            <person name="Meidanis J."/>
            <person name="Setubal J.C."/>
        </authorList>
    </citation>
    <scope>NUCLEOTIDE SEQUENCE [LARGE SCALE GENOMIC DNA]</scope>
    <source>
        <strain evidence="6 7">9a5c</strain>
    </source>
</reference>
<evidence type="ECO:0000256" key="1">
    <source>
        <dbReference type="ARBA" id="ARBA00010088"/>
    </source>
</evidence>
<dbReference type="GO" id="GO:0006508">
    <property type="term" value="P:proteolysis"/>
    <property type="evidence" value="ECO:0007669"/>
    <property type="project" value="InterPro"/>
</dbReference>
<dbReference type="ESTHER" id="xylfa-XF2330">
    <property type="family name" value="Proline_iminopeptidase"/>
</dbReference>
<keyword evidence="3" id="KW-1133">Transmembrane helix</keyword>
<name>Q9PB15_XYLFA</name>
<comment type="similarity">
    <text evidence="1">Belongs to the peptidase S33 family.</text>
</comment>
<dbReference type="InterPro" id="IPR013595">
    <property type="entry name" value="Pept_S33_TAP-like_C"/>
</dbReference>
<dbReference type="InterPro" id="IPR029058">
    <property type="entry name" value="AB_hydrolase_fold"/>
</dbReference>
<evidence type="ECO:0000256" key="3">
    <source>
        <dbReference type="SAM" id="Phobius"/>
    </source>
</evidence>
<feature type="domain" description="AB hydrolase-1" evidence="4">
    <location>
        <begin position="115"/>
        <end position="259"/>
    </location>
</feature>
<dbReference type="AlphaFoldDB" id="Q9PB15"/>
<dbReference type="STRING" id="160492.XF_2330"/>
<dbReference type="KEGG" id="xfa:XF_2330"/>
<dbReference type="InterPro" id="IPR050266">
    <property type="entry name" value="AB_hydrolase_sf"/>
</dbReference>
<protein>
    <submittedName>
        <fullName evidence="6">Proteinase</fullName>
    </submittedName>
</protein>
<dbReference type="HOGENOM" id="CLU_025429_1_0_6"/>
<dbReference type="PANTHER" id="PTHR43798">
    <property type="entry name" value="MONOACYLGLYCEROL LIPASE"/>
    <property type="match status" value="1"/>
</dbReference>
<keyword evidence="3" id="KW-0812">Transmembrane</keyword>
<feature type="transmembrane region" description="Helical" evidence="3">
    <location>
        <begin position="18"/>
        <end position="35"/>
    </location>
</feature>
<dbReference type="InterPro" id="IPR002410">
    <property type="entry name" value="Peptidase_S33"/>
</dbReference>
<feature type="domain" description="Peptidase S33 tripeptidyl aminopeptidase-like C-terminal" evidence="5">
    <location>
        <begin position="409"/>
        <end position="508"/>
    </location>
</feature>
<dbReference type="Proteomes" id="UP000000812">
    <property type="component" value="Chromosome"/>
</dbReference>
<dbReference type="SUPFAM" id="SSF53474">
    <property type="entry name" value="alpha/beta-Hydrolases"/>
    <property type="match status" value="1"/>
</dbReference>
<organism evidence="6 7">
    <name type="scientific">Xylella fastidiosa (strain 9a5c)</name>
    <dbReference type="NCBI Taxonomy" id="160492"/>
    <lineage>
        <taxon>Bacteria</taxon>
        <taxon>Pseudomonadati</taxon>
        <taxon>Pseudomonadota</taxon>
        <taxon>Gammaproteobacteria</taxon>
        <taxon>Lysobacterales</taxon>
        <taxon>Lysobacteraceae</taxon>
        <taxon>Xylella</taxon>
    </lineage>
</organism>
<accession>Q9PB15</accession>
<dbReference type="InterPro" id="IPR000073">
    <property type="entry name" value="AB_hydrolase_1"/>
</dbReference>
<dbReference type="GO" id="GO:0008233">
    <property type="term" value="F:peptidase activity"/>
    <property type="evidence" value="ECO:0007669"/>
    <property type="project" value="InterPro"/>
</dbReference>
<dbReference type="Pfam" id="PF00561">
    <property type="entry name" value="Abhydrolase_1"/>
    <property type="match status" value="1"/>
</dbReference>
<evidence type="ECO:0000313" key="6">
    <source>
        <dbReference type="EMBL" id="AAF85129.1"/>
    </source>
</evidence>
<proteinExistence type="inferred from homology"/>
<dbReference type="PRINTS" id="PR00793">
    <property type="entry name" value="PROAMNOPTASE"/>
</dbReference>
<evidence type="ECO:0000313" key="7">
    <source>
        <dbReference type="Proteomes" id="UP000000812"/>
    </source>
</evidence>
<dbReference type="eggNOG" id="COG0596">
    <property type="taxonomic scope" value="Bacteria"/>
</dbReference>
<dbReference type="PANTHER" id="PTHR43798:SF27">
    <property type="entry name" value="HYDROLASE ALPHA_BETA HYDROLASE FOLD FAMILY"/>
    <property type="match status" value="1"/>
</dbReference>
<dbReference type="GO" id="GO:0016020">
    <property type="term" value="C:membrane"/>
    <property type="evidence" value="ECO:0007669"/>
    <property type="project" value="TreeGrafter"/>
</dbReference>
<gene>
    <name evidence="6" type="ordered locus">XF_2330</name>
</gene>